<dbReference type="PANTHER" id="PTHR40465:SF1">
    <property type="entry name" value="DUF6534 DOMAIN-CONTAINING PROTEIN"/>
    <property type="match status" value="1"/>
</dbReference>
<dbReference type="AlphaFoldDB" id="A0A0C9WFA1"/>
<protein>
    <submittedName>
        <fullName evidence="3">Unplaced genomic scaffold scaffold_14, whole genome shotgun sequence</fullName>
    </submittedName>
</protein>
<dbReference type="HOGENOM" id="CLU_046025_5_2_1"/>
<feature type="domain" description="DUF6534" evidence="2">
    <location>
        <begin position="164"/>
        <end position="251"/>
    </location>
</feature>
<feature type="transmembrane region" description="Helical" evidence="1">
    <location>
        <begin position="196"/>
        <end position="221"/>
    </location>
</feature>
<keyword evidence="4" id="KW-1185">Reference proteome</keyword>
<dbReference type="Pfam" id="PF20152">
    <property type="entry name" value="DUF6534"/>
    <property type="match status" value="1"/>
</dbReference>
<keyword evidence="1" id="KW-0812">Transmembrane</keyword>
<evidence type="ECO:0000256" key="1">
    <source>
        <dbReference type="SAM" id="Phobius"/>
    </source>
</evidence>
<dbReference type="Proteomes" id="UP000053820">
    <property type="component" value="Unassembled WGS sequence"/>
</dbReference>
<dbReference type="OrthoDB" id="2562493at2759"/>
<gene>
    <name evidence="3" type="ORF">HYDPIDRAFT_112568</name>
</gene>
<dbReference type="EMBL" id="KN839848">
    <property type="protein sequence ID" value="KIJ64042.1"/>
    <property type="molecule type" value="Genomic_DNA"/>
</dbReference>
<organism evidence="3 4">
    <name type="scientific">Hydnomerulius pinastri MD-312</name>
    <dbReference type="NCBI Taxonomy" id="994086"/>
    <lineage>
        <taxon>Eukaryota</taxon>
        <taxon>Fungi</taxon>
        <taxon>Dikarya</taxon>
        <taxon>Basidiomycota</taxon>
        <taxon>Agaricomycotina</taxon>
        <taxon>Agaricomycetes</taxon>
        <taxon>Agaricomycetidae</taxon>
        <taxon>Boletales</taxon>
        <taxon>Boletales incertae sedis</taxon>
        <taxon>Leucogyrophana</taxon>
    </lineage>
</organism>
<feature type="transmembrane region" description="Helical" evidence="1">
    <location>
        <begin position="46"/>
        <end position="71"/>
    </location>
</feature>
<reference evidence="3 4" key="1">
    <citation type="submission" date="2014-04" db="EMBL/GenBank/DDBJ databases">
        <title>Evolutionary Origins and Diversification of the Mycorrhizal Mutualists.</title>
        <authorList>
            <consortium name="DOE Joint Genome Institute"/>
            <consortium name="Mycorrhizal Genomics Consortium"/>
            <person name="Kohler A."/>
            <person name="Kuo A."/>
            <person name="Nagy L.G."/>
            <person name="Floudas D."/>
            <person name="Copeland A."/>
            <person name="Barry K.W."/>
            <person name="Cichocki N."/>
            <person name="Veneault-Fourrey C."/>
            <person name="LaButti K."/>
            <person name="Lindquist E.A."/>
            <person name="Lipzen A."/>
            <person name="Lundell T."/>
            <person name="Morin E."/>
            <person name="Murat C."/>
            <person name="Riley R."/>
            <person name="Ohm R."/>
            <person name="Sun H."/>
            <person name="Tunlid A."/>
            <person name="Henrissat B."/>
            <person name="Grigoriev I.V."/>
            <person name="Hibbett D.S."/>
            <person name="Martin F."/>
        </authorList>
    </citation>
    <scope>NUCLEOTIDE SEQUENCE [LARGE SCALE GENOMIC DNA]</scope>
    <source>
        <strain evidence="3 4">MD-312</strain>
    </source>
</reference>
<keyword evidence="1" id="KW-1133">Transmembrane helix</keyword>
<evidence type="ECO:0000313" key="3">
    <source>
        <dbReference type="EMBL" id="KIJ64042.1"/>
    </source>
</evidence>
<proteinExistence type="predicted"/>
<feature type="transmembrane region" description="Helical" evidence="1">
    <location>
        <begin position="117"/>
        <end position="141"/>
    </location>
</feature>
<keyword evidence="1" id="KW-0472">Membrane</keyword>
<dbReference type="PANTHER" id="PTHR40465">
    <property type="entry name" value="CHROMOSOME 1, WHOLE GENOME SHOTGUN SEQUENCE"/>
    <property type="match status" value="1"/>
</dbReference>
<feature type="transmembrane region" description="Helical" evidence="1">
    <location>
        <begin position="153"/>
        <end position="175"/>
    </location>
</feature>
<feature type="transmembrane region" description="Helical" evidence="1">
    <location>
        <begin position="83"/>
        <end position="105"/>
    </location>
</feature>
<sequence>MAPLIMTLMQGPLCGTLATMLLYGIFCMQTFYYARNYTEDRKAIKWLVACLWVLESAHTALTVHFIEYYLILNFNNESALDYVVWSMGAAYFIGFLVAWAVDICFVWRIWQLSKQMWICIALATLATVRTGFGLGNCTFSFRYPAIKEFHAKVFPTMVVGWTLSAFADTLIAVALCYYLHKNRSGMRRMEHIINRLLLYSINTGALTSLFAILVIIMFLAFPATLVFVAFVQVQSKLYAISLLASLNSRKSTLEGARRAVATADDISLRFLANSGTKVGRQTSLQSTMPRIEITKNIEMDIRGDEESSHGTV</sequence>
<feature type="transmembrane region" description="Helical" evidence="1">
    <location>
        <begin position="15"/>
        <end position="34"/>
    </location>
</feature>
<evidence type="ECO:0000313" key="4">
    <source>
        <dbReference type="Proteomes" id="UP000053820"/>
    </source>
</evidence>
<dbReference type="InterPro" id="IPR045339">
    <property type="entry name" value="DUF6534"/>
</dbReference>
<evidence type="ECO:0000259" key="2">
    <source>
        <dbReference type="Pfam" id="PF20152"/>
    </source>
</evidence>
<name>A0A0C9WFA1_9AGAM</name>
<accession>A0A0C9WFA1</accession>